<organism evidence="2 3">
    <name type="scientific">Porphyromonas gingivalis</name>
    <name type="common">Bacteroides gingivalis</name>
    <dbReference type="NCBI Taxonomy" id="837"/>
    <lineage>
        <taxon>Bacteria</taxon>
        <taxon>Pseudomonadati</taxon>
        <taxon>Bacteroidota</taxon>
        <taxon>Bacteroidia</taxon>
        <taxon>Bacteroidales</taxon>
        <taxon>Porphyromonadaceae</taxon>
        <taxon>Porphyromonas</taxon>
    </lineage>
</organism>
<dbReference type="RefSeq" id="WP_179098949.1">
    <property type="nucleotide sequence ID" value="NZ_CP116614.1"/>
</dbReference>
<protein>
    <recommendedName>
        <fullName evidence="1">Ppx/GppA phosphatase N-terminal domain-containing protein</fullName>
    </recommendedName>
</protein>
<dbReference type="Gene3D" id="3.40.50.450">
    <property type="match status" value="1"/>
</dbReference>
<dbReference type="InterPro" id="IPR043129">
    <property type="entry name" value="ATPase_NBD"/>
</dbReference>
<dbReference type="InterPro" id="IPR003695">
    <property type="entry name" value="Ppx_GppA_N"/>
</dbReference>
<dbReference type="EMBL" id="CP116614">
    <property type="protein sequence ID" value="WCG02262.1"/>
    <property type="molecule type" value="Genomic_DNA"/>
</dbReference>
<sequence length="420" mass="47892">MKYLIDVGSSTVKVYEQQNEFMRLIDSKTFDFKIGFDPLRGLSEKNKENLYLFFDALVKRLSLTRSNTKLFATGIFRDIRYKQDFVEEFYIKTRLYFNIIPHGLEAFYLEKAWLGRVPCQDNIIVINIGGKTTELIFYAQGSIIDKKMLSIGVGTILTNFPSINDSYSSYSLENIVAYIRKNLPKLKNPCKTAIYTGGELSYMQVARYDLMNNFIFDDSKHPFSISIENYIRRNEQIFSEITIEELRSMMPNNPTWMNGARACSAIAQAICMHYKIEVIVPSDSNLIDGVREQEARSAVVCGSFNKHLNEISLLIEHLKLQNIQVLSPSNTEVVGAEKDFVLLKNDNMINNSIWSIEIGHLKAIELCDMVVVCNFDNHIGTTTSLEIGYAYKCGKKIVFLHDNDIASNMDVPGEVGLLCR</sequence>
<proteinExistence type="predicted"/>
<evidence type="ECO:0000259" key="1">
    <source>
        <dbReference type="Pfam" id="PF02541"/>
    </source>
</evidence>
<reference evidence="2" key="1">
    <citation type="submission" date="2023-01" db="EMBL/GenBank/DDBJ databases">
        <title>Phages are important unrecognized players in the ecology of the oral pathogen Porphyromonas gingivalis.</title>
        <authorList>
            <person name="Matrishin C.B."/>
            <person name="Kauffman K.M."/>
        </authorList>
    </citation>
    <scope>NUCLEOTIDE SEQUENCE</scope>
    <source>
        <strain evidence="2">ATCC 49417</strain>
    </source>
</reference>
<gene>
    <name evidence="2" type="ORF">NY151_06125</name>
</gene>
<dbReference type="Pfam" id="PF02541">
    <property type="entry name" value="Ppx-GppA"/>
    <property type="match status" value="1"/>
</dbReference>
<evidence type="ECO:0000313" key="2">
    <source>
        <dbReference type="EMBL" id="WCG02262.1"/>
    </source>
</evidence>
<dbReference type="SUPFAM" id="SSF53067">
    <property type="entry name" value="Actin-like ATPase domain"/>
    <property type="match status" value="1"/>
</dbReference>
<dbReference type="Gene3D" id="3.30.420.40">
    <property type="match status" value="1"/>
</dbReference>
<dbReference type="SUPFAM" id="SSF52309">
    <property type="entry name" value="N-(deoxy)ribosyltransferase-like"/>
    <property type="match status" value="1"/>
</dbReference>
<dbReference type="Proteomes" id="UP001179501">
    <property type="component" value="Chromosome"/>
</dbReference>
<dbReference type="Gene3D" id="3.30.420.150">
    <property type="entry name" value="Exopolyphosphatase. Domain 2"/>
    <property type="match status" value="1"/>
</dbReference>
<evidence type="ECO:0000313" key="3">
    <source>
        <dbReference type="Proteomes" id="UP001179501"/>
    </source>
</evidence>
<dbReference type="AlphaFoldDB" id="A0AAE9XCA0"/>
<name>A0AAE9XCA0_PORGN</name>
<accession>A0AAE9XCA0</accession>
<feature type="domain" description="Ppx/GppA phosphatase N-terminal" evidence="1">
    <location>
        <begin position="42"/>
        <end position="211"/>
    </location>
</feature>